<sequence length="384" mass="43987">MLYNEFKFKKRYFNCGSVGIIPRSSIKKIHKNMEDESSNPTGKKICERLISVYYDVKKEMGTFLNVNYDNLAYVQSTNVGIGTILASFHWNDGDEVIIGNNEYIDGILPFLALQKKFGVKIRVVNSSNLINEINSVMNDKVKMVFVSHIECSTGVEHDIIRLCREVENRENIKIMIDGAQAVGQIDLIGLENVDFYIFPFHKWMLGPMGTGMVYIGDRQIEQLCPITLSSIGGEITTDNDIVLKSKAMRIENSSFNFSMYSAILNNLNLMKGIEIQRIYQTIEELAEYFAQKAVKLKGIEEGTVYQNNGMVFIYFPKEIDVEYLRKKLEESECICRTFREKNCLRFCFHIYNSKEDIDVLCSALERVIGAVTNKERTNINSNIC</sequence>
<evidence type="ECO:0000259" key="3">
    <source>
        <dbReference type="Pfam" id="PF00266"/>
    </source>
</evidence>
<dbReference type="GO" id="GO:0016829">
    <property type="term" value="F:lyase activity"/>
    <property type="evidence" value="ECO:0007669"/>
    <property type="project" value="UniProtKB-KW"/>
</dbReference>
<accession>A0A1M6P3K4</accession>
<dbReference type="PANTHER" id="PTHR43586:SF8">
    <property type="entry name" value="CYSTEINE DESULFURASE 1, CHLOROPLASTIC"/>
    <property type="match status" value="1"/>
</dbReference>
<dbReference type="Pfam" id="PF00266">
    <property type="entry name" value="Aminotran_5"/>
    <property type="match status" value="1"/>
</dbReference>
<reference evidence="4 5" key="1">
    <citation type="submission" date="2016-11" db="EMBL/GenBank/DDBJ databases">
        <authorList>
            <person name="Jaros S."/>
            <person name="Januszkiewicz K."/>
            <person name="Wedrychowicz H."/>
        </authorList>
    </citation>
    <scope>NUCLEOTIDE SEQUENCE [LARGE SCALE GENOMIC DNA]</scope>
    <source>
        <strain evidence="4 5">DSM 15212</strain>
    </source>
</reference>
<dbReference type="InterPro" id="IPR000192">
    <property type="entry name" value="Aminotrans_V_dom"/>
</dbReference>
<dbReference type="Proteomes" id="UP000184465">
    <property type="component" value="Unassembled WGS sequence"/>
</dbReference>
<dbReference type="EMBL" id="FRAG01000021">
    <property type="protein sequence ID" value="SHK02545.1"/>
    <property type="molecule type" value="Genomic_DNA"/>
</dbReference>
<comment type="cofactor">
    <cofactor evidence="1">
        <name>pyridoxal 5'-phosphate</name>
        <dbReference type="ChEBI" id="CHEBI:597326"/>
    </cofactor>
</comment>
<dbReference type="InterPro" id="IPR015424">
    <property type="entry name" value="PyrdxlP-dep_Trfase"/>
</dbReference>
<keyword evidence="5" id="KW-1185">Reference proteome</keyword>
<dbReference type="Gene3D" id="3.40.640.10">
    <property type="entry name" value="Type I PLP-dependent aspartate aminotransferase-like (Major domain)"/>
    <property type="match status" value="1"/>
</dbReference>
<evidence type="ECO:0000256" key="2">
    <source>
        <dbReference type="ARBA" id="ARBA00022898"/>
    </source>
</evidence>
<dbReference type="InterPro" id="IPR015421">
    <property type="entry name" value="PyrdxlP-dep_Trfase_major"/>
</dbReference>
<dbReference type="AlphaFoldDB" id="A0A1M6P3K4"/>
<dbReference type="Gene3D" id="3.90.1150.10">
    <property type="entry name" value="Aspartate Aminotransferase, domain 1"/>
    <property type="match status" value="1"/>
</dbReference>
<evidence type="ECO:0000313" key="4">
    <source>
        <dbReference type="EMBL" id="SHK02545.1"/>
    </source>
</evidence>
<protein>
    <submittedName>
        <fullName evidence="4">Selenocysteine lyase/Cysteine desulfurase</fullName>
    </submittedName>
</protein>
<keyword evidence="4" id="KW-0456">Lyase</keyword>
<proteinExistence type="predicted"/>
<dbReference type="SUPFAM" id="SSF53383">
    <property type="entry name" value="PLP-dependent transferases"/>
    <property type="match status" value="1"/>
</dbReference>
<dbReference type="InterPro" id="IPR015422">
    <property type="entry name" value="PyrdxlP-dep_Trfase_small"/>
</dbReference>
<gene>
    <name evidence="4" type="ORF">SAMN02745912_02000</name>
</gene>
<evidence type="ECO:0000313" key="5">
    <source>
        <dbReference type="Proteomes" id="UP000184465"/>
    </source>
</evidence>
<dbReference type="PANTHER" id="PTHR43586">
    <property type="entry name" value="CYSTEINE DESULFURASE"/>
    <property type="match status" value="1"/>
</dbReference>
<keyword evidence="2" id="KW-0663">Pyridoxal phosphate</keyword>
<name>A0A1M6P3K4_PARC5</name>
<dbReference type="OrthoDB" id="9804366at2"/>
<organism evidence="4 5">
    <name type="scientific">Paramaledivibacter caminithermalis (strain DSM 15212 / CIP 107654 / DViRD3)</name>
    <name type="common">Clostridium caminithermale</name>
    <dbReference type="NCBI Taxonomy" id="1121301"/>
    <lineage>
        <taxon>Bacteria</taxon>
        <taxon>Bacillati</taxon>
        <taxon>Bacillota</taxon>
        <taxon>Clostridia</taxon>
        <taxon>Peptostreptococcales</taxon>
        <taxon>Caminicellaceae</taxon>
        <taxon>Paramaledivibacter</taxon>
    </lineage>
</organism>
<dbReference type="RefSeq" id="WP_073149442.1">
    <property type="nucleotide sequence ID" value="NZ_FRAG01000021.1"/>
</dbReference>
<dbReference type="STRING" id="1121301.SAMN02745912_02000"/>
<feature type="domain" description="Aminotransferase class V" evidence="3">
    <location>
        <begin position="21"/>
        <end position="360"/>
    </location>
</feature>
<evidence type="ECO:0000256" key="1">
    <source>
        <dbReference type="ARBA" id="ARBA00001933"/>
    </source>
</evidence>